<name>U9TXX9_RHIID</name>
<sequence length="411" mass="48848">MGIPVPLECLQEILQFLQDDLKSLYATLFVDKLWCINVIPILYKNPFVLLNQALFTTRNFNDAFEIHGEKILLLLDIYLSHLTLQQRLEWEEKGIMLTKNVEPLLFDYLSYLRILPIPEVRHAILLWCNKNYNIRNHRNFIEIELNKLFFTKCKNINTIMLDESSQLPELENLLPNFHNLNFICSKLFDTSILEKIIPYCDKIKVLSILRFGNKTTMNDKFIIPKIINKSKSLEKFYWESIKNYDESFITKSLENHINTLTHIEIYNNFTFHIINLISKCFYLKKLRLSKNFLNNFPQFINDDSNDDNKFIDITPFINPNCYFPYLQELFFGFIPKISHHFDILLRNTNNSLKILDCRKCSSCNGRLLDEENPIEPFKEIIIIKHCSCYKHHIEPFILRELQDGEDEENVV</sequence>
<dbReference type="AlphaFoldDB" id="U9TXX9"/>
<protein>
    <recommendedName>
        <fullName evidence="2">F-box domain-containing protein</fullName>
    </recommendedName>
</protein>
<dbReference type="EMBL" id="KI286280">
    <property type="protein sequence ID" value="ESA11188.1"/>
    <property type="molecule type" value="Genomic_DNA"/>
</dbReference>
<dbReference type="SUPFAM" id="SSF52047">
    <property type="entry name" value="RNI-like"/>
    <property type="match status" value="1"/>
</dbReference>
<evidence type="ECO:0000313" key="1">
    <source>
        <dbReference type="EMBL" id="ESA11188.1"/>
    </source>
</evidence>
<organism evidence="1">
    <name type="scientific">Rhizophagus irregularis (strain DAOM 181602 / DAOM 197198 / MUCL 43194)</name>
    <name type="common">Arbuscular mycorrhizal fungus</name>
    <name type="synonym">Glomus intraradices</name>
    <dbReference type="NCBI Taxonomy" id="747089"/>
    <lineage>
        <taxon>Eukaryota</taxon>
        <taxon>Fungi</taxon>
        <taxon>Fungi incertae sedis</taxon>
        <taxon>Mucoromycota</taxon>
        <taxon>Glomeromycotina</taxon>
        <taxon>Glomeromycetes</taxon>
        <taxon>Glomerales</taxon>
        <taxon>Glomeraceae</taxon>
        <taxon>Rhizophagus</taxon>
    </lineage>
</organism>
<reference evidence="1" key="1">
    <citation type="submission" date="2013-07" db="EMBL/GenBank/DDBJ databases">
        <title>The genome of an arbuscular mycorrhizal fungus provides insights into the evolution of the oldest plant symbiosis.</title>
        <authorList>
            <consortium name="DOE Joint Genome Institute"/>
            <person name="Tisserant E."/>
            <person name="Malbreil M."/>
            <person name="Kuo A."/>
            <person name="Kohler A."/>
            <person name="Symeonidi A."/>
            <person name="Balestrini R."/>
            <person name="Charron P."/>
            <person name="Duensing N."/>
            <person name="Frei-dit-Frey N."/>
            <person name="Gianinazzi-Pearson V."/>
            <person name="Gilbert B."/>
            <person name="Handa Y."/>
            <person name="Hijri M."/>
            <person name="Kaul R."/>
            <person name="Kawaguchi M."/>
            <person name="Krajinski F."/>
            <person name="Lammers P."/>
            <person name="Lapierre D."/>
            <person name="Masclaux F.G."/>
            <person name="Murat C."/>
            <person name="Morin E."/>
            <person name="Ndikumana S."/>
            <person name="Pagni M."/>
            <person name="Petitpierre D."/>
            <person name="Requena N."/>
            <person name="Rosikiewicz P."/>
            <person name="Riley R."/>
            <person name="Saito K."/>
            <person name="San Clemente H."/>
            <person name="Shapiro H."/>
            <person name="van Tuinen D."/>
            <person name="Becard G."/>
            <person name="Bonfante P."/>
            <person name="Paszkowski U."/>
            <person name="Shachar-Hill Y."/>
            <person name="Young J.P."/>
            <person name="Sanders I.R."/>
            <person name="Henrissat B."/>
            <person name="Rensing S.A."/>
            <person name="Grigoriev I.V."/>
            <person name="Corradi N."/>
            <person name="Roux C."/>
            <person name="Martin F."/>
        </authorList>
    </citation>
    <scope>NUCLEOTIDE SEQUENCE</scope>
    <source>
        <strain evidence="1">DAOM 197198</strain>
    </source>
</reference>
<proteinExistence type="predicted"/>
<dbReference type="HOGENOM" id="CLU_028913_1_0_1"/>
<gene>
    <name evidence="1" type="ORF">GLOINDRAFT_28577</name>
</gene>
<accession>U9TXX9</accession>
<evidence type="ECO:0008006" key="2">
    <source>
        <dbReference type="Google" id="ProtNLM"/>
    </source>
</evidence>
<dbReference type="VEuPathDB" id="FungiDB:RhiirFUN_017106"/>